<feature type="compositionally biased region" description="Polar residues" evidence="1">
    <location>
        <begin position="1"/>
        <end position="11"/>
    </location>
</feature>
<dbReference type="InterPro" id="IPR033773">
    <property type="entry name" value="CBX7_C"/>
</dbReference>
<feature type="region of interest" description="Disordered" evidence="1">
    <location>
        <begin position="1"/>
        <end position="347"/>
    </location>
</feature>
<dbReference type="OrthoDB" id="8192126at2759"/>
<reference evidence="3" key="1">
    <citation type="submission" date="2020-01" db="EMBL/GenBank/DDBJ databases">
        <title>Draft genome sequence of the Termite Coptotermes fromosanus.</title>
        <authorList>
            <person name="Itakura S."/>
            <person name="Yosikawa Y."/>
            <person name="Umezawa K."/>
        </authorList>
    </citation>
    <scope>NUCLEOTIDE SEQUENCE [LARGE SCALE GENOMIC DNA]</scope>
</reference>
<feature type="compositionally biased region" description="Low complexity" evidence="1">
    <location>
        <begin position="171"/>
        <end position="181"/>
    </location>
</feature>
<feature type="compositionally biased region" description="Polar residues" evidence="1">
    <location>
        <begin position="283"/>
        <end position="305"/>
    </location>
</feature>
<dbReference type="EMBL" id="BLKM01003048">
    <property type="protein sequence ID" value="GFG40994.1"/>
    <property type="molecule type" value="Genomic_DNA"/>
</dbReference>
<proteinExistence type="predicted"/>
<name>A0A6L2Q951_COPFO</name>
<feature type="non-terminal residue" evidence="2">
    <location>
        <position position="1"/>
    </location>
</feature>
<dbReference type="AlphaFoldDB" id="A0A6L2Q951"/>
<comment type="caution">
    <text evidence="2">The sequence shown here is derived from an EMBL/GenBank/DDBJ whole genome shotgun (WGS) entry which is preliminary data.</text>
</comment>
<organism evidence="2 3">
    <name type="scientific">Coptotermes formosanus</name>
    <name type="common">Formosan subterranean termite</name>
    <dbReference type="NCBI Taxonomy" id="36987"/>
    <lineage>
        <taxon>Eukaryota</taxon>
        <taxon>Metazoa</taxon>
        <taxon>Ecdysozoa</taxon>
        <taxon>Arthropoda</taxon>
        <taxon>Hexapoda</taxon>
        <taxon>Insecta</taxon>
        <taxon>Pterygota</taxon>
        <taxon>Neoptera</taxon>
        <taxon>Polyneoptera</taxon>
        <taxon>Dictyoptera</taxon>
        <taxon>Blattodea</taxon>
        <taxon>Blattoidea</taxon>
        <taxon>Termitoidae</taxon>
        <taxon>Rhinotermitidae</taxon>
        <taxon>Coptotermes</taxon>
    </lineage>
</organism>
<gene>
    <name evidence="2" type="ORF">Cfor_12590</name>
</gene>
<feature type="compositionally biased region" description="Gly residues" evidence="1">
    <location>
        <begin position="64"/>
        <end position="77"/>
    </location>
</feature>
<protein>
    <submittedName>
        <fullName evidence="2">Uncharacterized protein</fullName>
    </submittedName>
</protein>
<evidence type="ECO:0000313" key="3">
    <source>
        <dbReference type="Proteomes" id="UP000502823"/>
    </source>
</evidence>
<dbReference type="Proteomes" id="UP000502823">
    <property type="component" value="Unassembled WGS sequence"/>
</dbReference>
<evidence type="ECO:0000313" key="2">
    <source>
        <dbReference type="EMBL" id="GFG40994.1"/>
    </source>
</evidence>
<dbReference type="Pfam" id="PF17218">
    <property type="entry name" value="CBX7_C"/>
    <property type="match status" value="1"/>
</dbReference>
<feature type="compositionally biased region" description="Polar residues" evidence="1">
    <location>
        <begin position="198"/>
        <end position="210"/>
    </location>
</feature>
<dbReference type="InParanoid" id="A0A6L2Q951"/>
<feature type="compositionally biased region" description="Basic and acidic residues" evidence="1">
    <location>
        <begin position="136"/>
        <end position="162"/>
    </location>
</feature>
<feature type="compositionally biased region" description="Polar residues" evidence="1">
    <location>
        <begin position="312"/>
        <end position="343"/>
    </location>
</feature>
<feature type="compositionally biased region" description="Low complexity" evidence="1">
    <location>
        <begin position="237"/>
        <end position="256"/>
    </location>
</feature>
<keyword evidence="3" id="KW-1185">Reference proteome</keyword>
<feature type="compositionally biased region" description="Polar residues" evidence="1">
    <location>
        <begin position="217"/>
        <end position="230"/>
    </location>
</feature>
<evidence type="ECO:0000256" key="1">
    <source>
        <dbReference type="SAM" id="MobiDB-lite"/>
    </source>
</evidence>
<accession>A0A6L2Q951</accession>
<sequence length="437" mass="44752">DNHQQQQQQEVGRSDAEDTEEVQGGVEGDSGQDRGAGGNSTALPELELGEREDDAGKRPEEVQGGEGGGSGGGGGGNSTQDDKGATQPTRELPELVPGAHDTSKKDGSAAAGNITPPPPELVALHPDIADGDSSSSEDRPIISRREPAGTKRKAEVLSKESGKIGVTITTSSSSSSSSGAGSPPPSKLPRLLPVKTVASPTSPSFSPQQVHGRRPSSSKPASDTSQTSQDDAGGVGSVLAAASPPAGSGRGSKSPASSPPPALTPTSSRSNSTDKRTLPPPLSSVTNHASQEQGTDTASAVSASSHTEDPQKQASSTVTTGEVKGSTDTGQTEEMSTVNSSASVGDGSLVNGHLNAYGNNDNMNTGNLDEVDKPAPTLIPQLLTSPSSDYWHARNPVADQVFITDVTVNLKTVTIRECKTEKGFFRNRDVPNQSDIK</sequence>